<name>A0AAD8YMB6_9STRA</name>
<comment type="caution">
    <text evidence="1">The sequence shown here is derived from an EMBL/GenBank/DDBJ whole genome shotgun (WGS) entry which is preliminary data.</text>
</comment>
<evidence type="ECO:0000313" key="2">
    <source>
        <dbReference type="Proteomes" id="UP001224775"/>
    </source>
</evidence>
<dbReference type="AlphaFoldDB" id="A0AAD8YMB6"/>
<sequence>MVVDLAQITEKTKAYDKSLKLQNRSDVRAMDPTGFVFHESRVGSTLVANSLTAMNPAANRVYSESNPINNALKSDNPQLFRDVVYLMGRTNRIEEQNMFFKVSSIGSKRISVMREAFPNSLDICLSGPVQTMMSHLDPAKVDVQKNGRIMAVCTRARRTVEYDGLIDKLLDDIIPNHFGVTVDDKARQLVFEVSKTYSKAKTRSVDVNWVEDSEKKEAHSTPEIRGASELFLSQSYTELKKYSV</sequence>
<evidence type="ECO:0000313" key="1">
    <source>
        <dbReference type="EMBL" id="KAK1748607.1"/>
    </source>
</evidence>
<dbReference type="Proteomes" id="UP001224775">
    <property type="component" value="Unassembled WGS sequence"/>
</dbReference>
<gene>
    <name evidence="1" type="ORF">QTG54_000546</name>
</gene>
<organism evidence="1 2">
    <name type="scientific">Skeletonema marinoi</name>
    <dbReference type="NCBI Taxonomy" id="267567"/>
    <lineage>
        <taxon>Eukaryota</taxon>
        <taxon>Sar</taxon>
        <taxon>Stramenopiles</taxon>
        <taxon>Ochrophyta</taxon>
        <taxon>Bacillariophyta</taxon>
        <taxon>Coscinodiscophyceae</taxon>
        <taxon>Thalassiosirophycidae</taxon>
        <taxon>Thalassiosirales</taxon>
        <taxon>Skeletonemataceae</taxon>
        <taxon>Skeletonema</taxon>
        <taxon>Skeletonema marinoi-dohrnii complex</taxon>
    </lineage>
</organism>
<proteinExistence type="predicted"/>
<accession>A0AAD8YMB6</accession>
<protein>
    <submittedName>
        <fullName evidence="1">Uncharacterized protein</fullName>
    </submittedName>
</protein>
<dbReference type="EMBL" id="JATAAI010000001">
    <property type="protein sequence ID" value="KAK1748607.1"/>
    <property type="molecule type" value="Genomic_DNA"/>
</dbReference>
<reference evidence="1" key="1">
    <citation type="submission" date="2023-06" db="EMBL/GenBank/DDBJ databases">
        <title>Survivors Of The Sea: Transcriptome response of Skeletonema marinoi to long-term dormancy.</title>
        <authorList>
            <person name="Pinder M.I.M."/>
            <person name="Kourtchenko O."/>
            <person name="Robertson E.K."/>
            <person name="Larsson T."/>
            <person name="Maumus F."/>
            <person name="Osuna-Cruz C.M."/>
            <person name="Vancaester E."/>
            <person name="Stenow R."/>
            <person name="Vandepoele K."/>
            <person name="Ploug H."/>
            <person name="Bruchert V."/>
            <person name="Godhe A."/>
            <person name="Topel M."/>
        </authorList>
    </citation>
    <scope>NUCLEOTIDE SEQUENCE</scope>
    <source>
        <strain evidence="1">R05AC</strain>
    </source>
</reference>
<keyword evidence="2" id="KW-1185">Reference proteome</keyword>